<dbReference type="EMBL" id="CP035464">
    <property type="protein sequence ID" value="QAY33148.1"/>
    <property type="molecule type" value="Genomic_DNA"/>
</dbReference>
<feature type="region of interest" description="Disordered" evidence="1">
    <location>
        <begin position="97"/>
        <end position="125"/>
    </location>
</feature>
<protein>
    <submittedName>
        <fullName evidence="2">Uncharacterized protein</fullName>
    </submittedName>
</protein>
<name>A0A4P6DZ00_9BIFI</name>
<dbReference type="RefSeq" id="WP_129237668.1">
    <property type="nucleotide sequence ID" value="NZ_CP035464.1"/>
</dbReference>
<sequence length="259" mass="29225">MSNEVKLEDAKPGMWAEFDIIENKKDIKTGHYLLELQSVPVKSVEDLMYLVLADALHGGRIIYSLGVDLDDGMIPIIDGEHEPMPYVENLHVYEEKPVSSDTPKDSVSADHIAGESGDAHDLSGIPTEPGLYRAATGSVWYYDANSWTPITDRDGNWTYAQKQSYKRFIETSLASHRLPFTPVSLPEPGKSERPALPMEPGLYLDNENDAYWYDGELFHRLCNPMNDEYLPEGLIDYYGPLTRIDDIDSYLRKECCGQA</sequence>
<evidence type="ECO:0000313" key="2">
    <source>
        <dbReference type="EMBL" id="QAY33148.1"/>
    </source>
</evidence>
<proteinExistence type="predicted"/>
<accession>A0A4P6DZ00</accession>
<gene>
    <name evidence="2" type="ORF">ESN35_06815</name>
</gene>
<reference evidence="2 3" key="1">
    <citation type="submission" date="2019-01" db="EMBL/GenBank/DDBJ databases">
        <title>Complete genome sequence of Bifidobacterium gallinarum CACC 514.</title>
        <authorList>
            <person name="Jung M."/>
        </authorList>
    </citation>
    <scope>NUCLEOTIDE SEQUENCE [LARGE SCALE GENOMIC DNA]</scope>
    <source>
        <strain evidence="2 3">CACC 514</strain>
    </source>
</reference>
<dbReference type="AlphaFoldDB" id="A0A4P6DZ00"/>
<dbReference type="Proteomes" id="UP000293589">
    <property type="component" value="Chromosome"/>
</dbReference>
<evidence type="ECO:0000313" key="3">
    <source>
        <dbReference type="Proteomes" id="UP000293589"/>
    </source>
</evidence>
<organism evidence="2 3">
    <name type="scientific">Bifidobacterium pullorum subsp. gallinarum</name>
    <dbReference type="NCBI Taxonomy" id="78344"/>
    <lineage>
        <taxon>Bacteria</taxon>
        <taxon>Bacillati</taxon>
        <taxon>Actinomycetota</taxon>
        <taxon>Actinomycetes</taxon>
        <taxon>Bifidobacteriales</taxon>
        <taxon>Bifidobacteriaceae</taxon>
        <taxon>Bifidobacterium</taxon>
    </lineage>
</organism>
<evidence type="ECO:0000256" key="1">
    <source>
        <dbReference type="SAM" id="MobiDB-lite"/>
    </source>
</evidence>
<dbReference type="KEGG" id="bgx:ESN35_06815"/>
<feature type="compositionally biased region" description="Basic and acidic residues" evidence="1">
    <location>
        <begin position="97"/>
        <end position="108"/>
    </location>
</feature>